<organism evidence="2 3">
    <name type="scientific">Amedibacillus dolichus</name>
    <dbReference type="NCBI Taxonomy" id="31971"/>
    <lineage>
        <taxon>Bacteria</taxon>
        <taxon>Bacillati</taxon>
        <taxon>Bacillota</taxon>
        <taxon>Erysipelotrichia</taxon>
        <taxon>Erysipelotrichales</taxon>
        <taxon>Erysipelotrichaceae</taxon>
        <taxon>Amedibacillus</taxon>
    </lineage>
</organism>
<dbReference type="RefSeq" id="WP_289608093.1">
    <property type="nucleotide sequence ID" value="NZ_JAUDCG010000037.1"/>
</dbReference>
<reference evidence="2 3" key="2">
    <citation type="submission" date="2023-06" db="EMBL/GenBank/DDBJ databases">
        <title>Identification and characterization of horizontal gene transfer across gut microbiota members of farm animals based on homology search.</title>
        <authorList>
            <person name="Schwarzerova J."/>
            <person name="Nykrynova M."/>
            <person name="Jureckova K."/>
            <person name="Cejkova D."/>
            <person name="Rychlik I."/>
        </authorList>
    </citation>
    <scope>NUCLEOTIDE SEQUENCE [LARGE SCALE GENOMIC DNA]</scope>
    <source>
        <strain evidence="2 3">ET39</strain>
    </source>
</reference>
<feature type="coiled-coil region" evidence="1">
    <location>
        <begin position="142"/>
        <end position="169"/>
    </location>
</feature>
<keyword evidence="1" id="KW-0175">Coiled coil</keyword>
<dbReference type="Proteomes" id="UP001529340">
    <property type="component" value="Unassembled WGS sequence"/>
</dbReference>
<keyword evidence="3" id="KW-1185">Reference proteome</keyword>
<evidence type="ECO:0000256" key="1">
    <source>
        <dbReference type="SAM" id="Coils"/>
    </source>
</evidence>
<evidence type="ECO:0000313" key="3">
    <source>
        <dbReference type="Proteomes" id="UP001529340"/>
    </source>
</evidence>
<proteinExistence type="predicted"/>
<evidence type="ECO:0000313" key="2">
    <source>
        <dbReference type="EMBL" id="MDM8157648.1"/>
    </source>
</evidence>
<name>A0ABT7UFA5_9FIRM</name>
<protein>
    <submittedName>
        <fullName evidence="2">Uncharacterized protein</fullName>
    </submittedName>
</protein>
<reference evidence="3" key="1">
    <citation type="submission" date="2023-06" db="EMBL/GenBank/DDBJ databases">
        <title>Identification and characterization of horizontal gene transfer across gut microbiota members of farm animals based on homology search.</title>
        <authorList>
            <person name="Zeman M."/>
            <person name="Kubasova T."/>
            <person name="Jahodarova E."/>
            <person name="Nykrynova M."/>
            <person name="Rychlik I."/>
        </authorList>
    </citation>
    <scope>NUCLEOTIDE SEQUENCE [LARGE SCALE GENOMIC DNA]</scope>
    <source>
        <strain evidence="3">ET39</strain>
    </source>
</reference>
<sequence length="181" mass="21173">MIHTSLIAICILLALFLTVAEQLLRRRQEDRLVTLLATQSYGPFQKECDRLLTRLVIPNYHLQYLKLNSALMQKQAGPAREQLELLMRMRKSKAQTKDLLMKAFGFYLEQGDARECQTCIEKMKAIDPQPVHDMEMIHAIYLKNSSDYIQELQERVKTADKEERALYDHLIAVQRSNQKKH</sequence>
<accession>A0ABT7UFA5</accession>
<gene>
    <name evidence="2" type="ORF">QUV96_08360</name>
</gene>
<comment type="caution">
    <text evidence="2">The sequence shown here is derived from an EMBL/GenBank/DDBJ whole genome shotgun (WGS) entry which is preliminary data.</text>
</comment>
<dbReference type="EMBL" id="JAUDCG010000037">
    <property type="protein sequence ID" value="MDM8157648.1"/>
    <property type="molecule type" value="Genomic_DNA"/>
</dbReference>